<evidence type="ECO:0000259" key="6">
    <source>
        <dbReference type="Pfam" id="PF00425"/>
    </source>
</evidence>
<dbReference type="Gene3D" id="3.60.120.10">
    <property type="entry name" value="Anthranilate synthase"/>
    <property type="match status" value="1"/>
</dbReference>
<keyword evidence="8" id="KW-1185">Reference proteome</keyword>
<comment type="caution">
    <text evidence="7">The sequence shown here is derived from an EMBL/GenBank/DDBJ whole genome shotgun (WGS) entry which is preliminary data.</text>
</comment>
<accession>A0ABS5AD05</accession>
<feature type="domain" description="Chorismate-utilising enzyme C-terminal" evidence="6">
    <location>
        <begin position="124"/>
        <end position="377"/>
    </location>
</feature>
<dbReference type="Pfam" id="PF00425">
    <property type="entry name" value="Chorismate_bind"/>
    <property type="match status" value="1"/>
</dbReference>
<sequence>MPTQHEVSAPVSPVELLSGYRAGSSFFFSSPRGTQLAEGVADTVPSAAGPGELGALPARVAALLAERRPGSVVVGAVPFDHNAPAALVVPETVRRAAPLTAEHALPELGMNVPEWEIRPVPEPAEYVRSVRAALDPLRSGELDKVVLARSLELTAPTTVDLGRLLNNLARRDPSGYTFAADLPGRTLVGASPELLLSRRGTSVVSNPLAGSAARSTDPEEDQRRAAALLVSPKDRHEHAVVVEAVAAALRPYCRTLDVPAEPSLVRTATMWHLSTRVTGELADERASALELAAALHPTPAVCGTPVRAARATIGELEPFDRGFYTGMVGWCDAAGDGEWVVTIRCAEADDHSLRLFAGAGIVADSSPEAELAETAAKFRTLLLAMGVEQIA</sequence>
<keyword evidence="4 7" id="KW-0413">Isomerase</keyword>
<evidence type="ECO:0000313" key="7">
    <source>
        <dbReference type="EMBL" id="MBP2474470.1"/>
    </source>
</evidence>
<gene>
    <name evidence="7" type="ORF">JOF53_003342</name>
</gene>
<name>A0ABS5AD05_9PSEU</name>
<dbReference type="NCBIfam" id="NF005380">
    <property type="entry name" value="PRK06923.1"/>
    <property type="match status" value="1"/>
</dbReference>
<comment type="catalytic activity">
    <reaction evidence="1">
        <text>chorismate = isochorismate</text>
        <dbReference type="Rhea" id="RHEA:18985"/>
        <dbReference type="ChEBI" id="CHEBI:29748"/>
        <dbReference type="ChEBI" id="CHEBI:29780"/>
        <dbReference type="EC" id="5.4.4.2"/>
    </reaction>
</comment>
<dbReference type="EC" id="5.4.4.2" evidence="3"/>
<dbReference type="RefSeq" id="WP_209707083.1">
    <property type="nucleotide sequence ID" value="NZ_JAGIOO010000001.1"/>
</dbReference>
<evidence type="ECO:0000256" key="4">
    <source>
        <dbReference type="ARBA" id="ARBA00023235"/>
    </source>
</evidence>
<proteinExistence type="inferred from homology"/>
<evidence type="ECO:0000313" key="8">
    <source>
        <dbReference type="Proteomes" id="UP001519363"/>
    </source>
</evidence>
<dbReference type="InterPro" id="IPR004561">
    <property type="entry name" value="IsoChor_synthase"/>
</dbReference>
<dbReference type="InterPro" id="IPR005801">
    <property type="entry name" value="ADC_synthase"/>
</dbReference>
<comment type="similarity">
    <text evidence="2">Belongs to the isochorismate synthase family.</text>
</comment>
<evidence type="ECO:0000256" key="3">
    <source>
        <dbReference type="ARBA" id="ARBA00012824"/>
    </source>
</evidence>
<dbReference type="EMBL" id="JAGIOO010000001">
    <property type="protein sequence ID" value="MBP2474470.1"/>
    <property type="molecule type" value="Genomic_DNA"/>
</dbReference>
<evidence type="ECO:0000256" key="2">
    <source>
        <dbReference type="ARBA" id="ARBA00005297"/>
    </source>
</evidence>
<dbReference type="GO" id="GO:0008909">
    <property type="term" value="F:isochorismate synthase activity"/>
    <property type="evidence" value="ECO:0007669"/>
    <property type="project" value="UniProtKB-EC"/>
</dbReference>
<reference evidence="7 8" key="1">
    <citation type="submission" date="2021-03" db="EMBL/GenBank/DDBJ databases">
        <title>Sequencing the genomes of 1000 actinobacteria strains.</title>
        <authorList>
            <person name="Klenk H.-P."/>
        </authorList>
    </citation>
    <scope>NUCLEOTIDE SEQUENCE [LARGE SCALE GENOMIC DNA]</scope>
    <source>
        <strain evidence="7 8">DSM 44580</strain>
    </source>
</reference>
<organism evidence="7 8">
    <name type="scientific">Crossiella equi</name>
    <dbReference type="NCBI Taxonomy" id="130796"/>
    <lineage>
        <taxon>Bacteria</taxon>
        <taxon>Bacillati</taxon>
        <taxon>Actinomycetota</taxon>
        <taxon>Actinomycetes</taxon>
        <taxon>Pseudonocardiales</taxon>
        <taxon>Pseudonocardiaceae</taxon>
        <taxon>Crossiella</taxon>
    </lineage>
</organism>
<protein>
    <recommendedName>
        <fullName evidence="3">isochorismate synthase</fullName>
        <ecNumber evidence="3">5.4.4.2</ecNumber>
    </recommendedName>
    <alternativeName>
        <fullName evidence="5">Isochorismate mutase</fullName>
    </alternativeName>
</protein>
<dbReference type="SUPFAM" id="SSF56322">
    <property type="entry name" value="ADC synthase"/>
    <property type="match status" value="1"/>
</dbReference>
<dbReference type="PANTHER" id="PTHR42839">
    <property type="entry name" value="ISOCHORISMATE SYNTHASE ENTC"/>
    <property type="match status" value="1"/>
</dbReference>
<dbReference type="NCBIfam" id="TIGR00543">
    <property type="entry name" value="isochor_syn"/>
    <property type="match status" value="1"/>
</dbReference>
<dbReference type="Proteomes" id="UP001519363">
    <property type="component" value="Unassembled WGS sequence"/>
</dbReference>
<evidence type="ECO:0000256" key="1">
    <source>
        <dbReference type="ARBA" id="ARBA00000799"/>
    </source>
</evidence>
<dbReference type="PANTHER" id="PTHR42839:SF2">
    <property type="entry name" value="ISOCHORISMATE SYNTHASE ENTC"/>
    <property type="match status" value="1"/>
</dbReference>
<dbReference type="InterPro" id="IPR015890">
    <property type="entry name" value="Chorismate_C"/>
</dbReference>
<evidence type="ECO:0000256" key="5">
    <source>
        <dbReference type="ARBA" id="ARBA00041564"/>
    </source>
</evidence>